<reference evidence="2" key="1">
    <citation type="journal article" date="2014" name="Proc. Natl. Acad. Sci. U.S.A.">
        <title>Extensive sampling of basidiomycete genomes demonstrates inadequacy of the white-rot/brown-rot paradigm for wood decay fungi.</title>
        <authorList>
            <person name="Riley R."/>
            <person name="Salamov A.A."/>
            <person name="Brown D.W."/>
            <person name="Nagy L.G."/>
            <person name="Floudas D."/>
            <person name="Held B.W."/>
            <person name="Levasseur A."/>
            <person name="Lombard V."/>
            <person name="Morin E."/>
            <person name="Otillar R."/>
            <person name="Lindquist E.A."/>
            <person name="Sun H."/>
            <person name="LaButti K.M."/>
            <person name="Schmutz J."/>
            <person name="Jabbour D."/>
            <person name="Luo H."/>
            <person name="Baker S.E."/>
            <person name="Pisabarro A.G."/>
            <person name="Walton J.D."/>
            <person name="Blanchette R.A."/>
            <person name="Henrissat B."/>
            <person name="Martin F."/>
            <person name="Cullen D."/>
            <person name="Hibbett D.S."/>
            <person name="Grigoriev I.V."/>
        </authorList>
    </citation>
    <scope>NUCLEOTIDE SEQUENCE [LARGE SCALE GENOMIC DNA]</scope>
    <source>
        <strain evidence="2">CBS 339.88</strain>
    </source>
</reference>
<protein>
    <submittedName>
        <fullName evidence="1">Uncharacterized protein</fullName>
    </submittedName>
</protein>
<dbReference type="AlphaFoldDB" id="A0A067TCU6"/>
<dbReference type="EMBL" id="KL142376">
    <property type="protein sequence ID" value="KDR77734.1"/>
    <property type="molecule type" value="Genomic_DNA"/>
</dbReference>
<organism evidence="1 2">
    <name type="scientific">Galerina marginata (strain CBS 339.88)</name>
    <dbReference type="NCBI Taxonomy" id="685588"/>
    <lineage>
        <taxon>Eukaryota</taxon>
        <taxon>Fungi</taxon>
        <taxon>Dikarya</taxon>
        <taxon>Basidiomycota</taxon>
        <taxon>Agaricomycotina</taxon>
        <taxon>Agaricomycetes</taxon>
        <taxon>Agaricomycetidae</taxon>
        <taxon>Agaricales</taxon>
        <taxon>Agaricineae</taxon>
        <taxon>Strophariaceae</taxon>
        <taxon>Galerina</taxon>
    </lineage>
</organism>
<keyword evidence="2" id="KW-1185">Reference proteome</keyword>
<sequence length="249" mass="27341">MAYISPKLTSAPELLTTATMMSKKKGQNGHIIRIDPSSSRNLLIPVTVAINGLAVNPLLHVRASVIDQRGDISFGTWTNNPLLLPRSNPGRISISILILTLNELNRMLSFILDPRFRPTNESKLSARSPTSKSGPMRTSLTFAVYVTRSLSKKTSKKKLNTYGEKFDEARICSIQSKDPEGLSYSERRYLHNAIELEPPAPPETDPDAKPGLKLRLLSPFMRFPKAYSVNWGSASAGLRPPSVGQAGQG</sequence>
<name>A0A067TCU6_GALM3</name>
<dbReference type="HOGENOM" id="CLU_1115814_0_0_1"/>
<proteinExistence type="predicted"/>
<dbReference type="Proteomes" id="UP000027222">
    <property type="component" value="Unassembled WGS sequence"/>
</dbReference>
<evidence type="ECO:0000313" key="1">
    <source>
        <dbReference type="EMBL" id="KDR77734.1"/>
    </source>
</evidence>
<gene>
    <name evidence="1" type="ORF">GALMADRAFT_278763</name>
</gene>
<evidence type="ECO:0000313" key="2">
    <source>
        <dbReference type="Proteomes" id="UP000027222"/>
    </source>
</evidence>
<accession>A0A067TCU6</accession>